<dbReference type="GO" id="GO:0033468">
    <property type="term" value="P:CMP-keto-3-deoxy-D-manno-octulosonic acid biosynthetic process"/>
    <property type="evidence" value="ECO:0007669"/>
    <property type="project" value="UniProtKB-UniRule"/>
</dbReference>
<dbReference type="GO" id="GO:0016020">
    <property type="term" value="C:membrane"/>
    <property type="evidence" value="ECO:0007669"/>
    <property type="project" value="UniProtKB-SubCell"/>
</dbReference>
<dbReference type="NCBIfam" id="NF003950">
    <property type="entry name" value="PRK05450.1-3"/>
    <property type="match status" value="1"/>
</dbReference>
<comment type="caution">
    <text evidence="6">The sequence shown here is derived from an EMBL/GenBank/DDBJ whole genome shotgun (WGS) entry which is preliminary data.</text>
</comment>
<comment type="function">
    <text evidence="5">Activates KDO (a required 8-carbon sugar) for incorporation into bacterial lipopolysaccharide in Gram-negative bacteria.</text>
</comment>
<dbReference type="AlphaFoldDB" id="A0A953J331"/>
<dbReference type="PANTHER" id="PTHR42866:SF2">
    <property type="entry name" value="3-DEOXY-MANNO-OCTULOSONATE CYTIDYLYLTRANSFERASE, MITOCHONDRIAL"/>
    <property type="match status" value="1"/>
</dbReference>
<keyword evidence="3 5" id="KW-0548">Nucleotidyltransferase</keyword>
<dbReference type="FunFam" id="3.90.550.10:FF:000011">
    <property type="entry name" value="3-deoxy-manno-octulosonate cytidylyltransferase"/>
    <property type="match status" value="1"/>
</dbReference>
<dbReference type="CDD" id="cd02517">
    <property type="entry name" value="CMP-KDO-Synthetase"/>
    <property type="match status" value="1"/>
</dbReference>
<name>A0A953J331_9BACT</name>
<dbReference type="EMBL" id="JAIOIV010000030">
    <property type="protein sequence ID" value="MBZ0155353.1"/>
    <property type="molecule type" value="Genomic_DNA"/>
</dbReference>
<dbReference type="GO" id="GO:0009103">
    <property type="term" value="P:lipopolysaccharide biosynthetic process"/>
    <property type="evidence" value="ECO:0007669"/>
    <property type="project" value="UniProtKB-UniRule"/>
</dbReference>
<dbReference type="EC" id="2.7.7.38" evidence="5"/>
<accession>A0A953J331</accession>
<gene>
    <name evidence="5 6" type="primary">kdsB</name>
    <name evidence="6" type="ORF">K8I29_03950</name>
</gene>
<dbReference type="NCBIfam" id="NF009905">
    <property type="entry name" value="PRK13368.1"/>
    <property type="match status" value="1"/>
</dbReference>
<evidence type="ECO:0000256" key="2">
    <source>
        <dbReference type="ARBA" id="ARBA00022679"/>
    </source>
</evidence>
<dbReference type="InterPro" id="IPR029044">
    <property type="entry name" value="Nucleotide-diphossugar_trans"/>
</dbReference>
<dbReference type="InterPro" id="IPR003329">
    <property type="entry name" value="Cytidylyl_trans"/>
</dbReference>
<evidence type="ECO:0000256" key="5">
    <source>
        <dbReference type="HAMAP-Rule" id="MF_00057"/>
    </source>
</evidence>
<evidence type="ECO:0000313" key="7">
    <source>
        <dbReference type="Proteomes" id="UP000705867"/>
    </source>
</evidence>
<reference evidence="6" key="1">
    <citation type="journal article" date="2021" name="bioRxiv">
        <title>Unraveling nitrogen, sulfur and carbon metabolic pathways and microbial community transcriptional responses to substrate deprivation and toxicity stresses in a bioreactor mimicking anoxic brackish coastal sediment conditions.</title>
        <authorList>
            <person name="Martins P.D."/>
            <person name="Echeveste M.J."/>
            <person name="Arshad A."/>
            <person name="Kurth J."/>
            <person name="Ouboter H."/>
            <person name="Jetten M.S.M."/>
            <person name="Welte C.U."/>
        </authorList>
    </citation>
    <scope>NUCLEOTIDE SEQUENCE</scope>
    <source>
        <strain evidence="6">MAG_39</strain>
    </source>
</reference>
<proteinExistence type="inferred from homology"/>
<comment type="subcellular location">
    <subcellularLocation>
        <location evidence="5">Cytoplasm</location>
    </subcellularLocation>
    <subcellularLocation>
        <location evidence="1">Membrane</location>
    </subcellularLocation>
</comment>
<comment type="catalytic activity">
    <reaction evidence="5">
        <text>3-deoxy-alpha-D-manno-oct-2-ulosonate + CTP = CMP-3-deoxy-beta-D-manno-octulosonate + diphosphate</text>
        <dbReference type="Rhea" id="RHEA:23448"/>
        <dbReference type="ChEBI" id="CHEBI:33019"/>
        <dbReference type="ChEBI" id="CHEBI:37563"/>
        <dbReference type="ChEBI" id="CHEBI:85986"/>
        <dbReference type="ChEBI" id="CHEBI:85987"/>
        <dbReference type="EC" id="2.7.7.38"/>
    </reaction>
</comment>
<comment type="pathway">
    <text evidence="5">Nucleotide-sugar biosynthesis; CMP-3-deoxy-D-manno-octulosonate biosynthesis; CMP-3-deoxy-D-manno-octulosonate from 3-deoxy-D-manno-octulosonate and CTP: step 1/1.</text>
</comment>
<dbReference type="GO" id="GO:0008690">
    <property type="term" value="F:3-deoxy-manno-octulosonate cytidylyltransferase activity"/>
    <property type="evidence" value="ECO:0007669"/>
    <property type="project" value="UniProtKB-UniRule"/>
</dbReference>
<dbReference type="Proteomes" id="UP000705867">
    <property type="component" value="Unassembled WGS sequence"/>
</dbReference>
<dbReference type="GO" id="GO:0005829">
    <property type="term" value="C:cytosol"/>
    <property type="evidence" value="ECO:0007669"/>
    <property type="project" value="TreeGrafter"/>
</dbReference>
<dbReference type="InterPro" id="IPR004528">
    <property type="entry name" value="KdsB"/>
</dbReference>
<dbReference type="NCBIfam" id="TIGR00466">
    <property type="entry name" value="kdsB"/>
    <property type="match status" value="1"/>
</dbReference>
<organism evidence="6 7">
    <name type="scientific">Candidatus Nitrobium versatile</name>
    <dbReference type="NCBI Taxonomy" id="2884831"/>
    <lineage>
        <taxon>Bacteria</taxon>
        <taxon>Pseudomonadati</taxon>
        <taxon>Nitrospirota</taxon>
        <taxon>Nitrospiria</taxon>
        <taxon>Nitrospirales</taxon>
        <taxon>Nitrospiraceae</taxon>
        <taxon>Candidatus Nitrobium</taxon>
    </lineage>
</organism>
<keyword evidence="5" id="KW-0963">Cytoplasm</keyword>
<dbReference type="Pfam" id="PF02348">
    <property type="entry name" value="CTP_transf_3"/>
    <property type="match status" value="1"/>
</dbReference>
<reference evidence="6" key="2">
    <citation type="submission" date="2021-08" db="EMBL/GenBank/DDBJ databases">
        <authorList>
            <person name="Dalcin Martins P."/>
        </authorList>
    </citation>
    <scope>NUCLEOTIDE SEQUENCE</scope>
    <source>
        <strain evidence="6">MAG_39</strain>
    </source>
</reference>
<keyword evidence="2 5" id="KW-0808">Transferase</keyword>
<evidence type="ECO:0000256" key="1">
    <source>
        <dbReference type="ARBA" id="ARBA00004370"/>
    </source>
</evidence>
<keyword evidence="4 5" id="KW-0448">Lipopolysaccharide biosynthesis</keyword>
<dbReference type="Gene3D" id="3.90.550.10">
    <property type="entry name" value="Spore Coat Polysaccharide Biosynthesis Protein SpsA, Chain A"/>
    <property type="match status" value="1"/>
</dbReference>
<dbReference type="SUPFAM" id="SSF53448">
    <property type="entry name" value="Nucleotide-diphospho-sugar transferases"/>
    <property type="match status" value="1"/>
</dbReference>
<dbReference type="NCBIfam" id="NF003952">
    <property type="entry name" value="PRK05450.1-5"/>
    <property type="match status" value="1"/>
</dbReference>
<sequence>MPAIVIIPARFASTRFPGKPLCPLFDKPLIQHVYEKTVRARRVSRVLVATDDERIRRAVEGFGGEAVMTSPENPSGTDRIAETVLFLQGSGQGIRDTDVVVNVQGDEPMIAPEMVDEVIGVMDDERAAMGTLMKRITEGEDVANPNMVKVVRNAEGFALYFSRAPIPFHRDLRDGSFSTAASHFFRHIGIYAYRKDVLLRLSKLPPSRLEEVEKLEQLRALENGFSIKVAETSFETIGVDTPEDLERVKKCLSTSL</sequence>
<dbReference type="PANTHER" id="PTHR42866">
    <property type="entry name" value="3-DEOXY-MANNO-OCTULOSONATE CYTIDYLYLTRANSFERASE"/>
    <property type="match status" value="1"/>
</dbReference>
<evidence type="ECO:0000256" key="4">
    <source>
        <dbReference type="ARBA" id="ARBA00022985"/>
    </source>
</evidence>
<evidence type="ECO:0000313" key="6">
    <source>
        <dbReference type="EMBL" id="MBZ0155353.1"/>
    </source>
</evidence>
<dbReference type="HAMAP" id="MF_00057">
    <property type="entry name" value="KdsB"/>
    <property type="match status" value="1"/>
</dbReference>
<evidence type="ECO:0000256" key="3">
    <source>
        <dbReference type="ARBA" id="ARBA00022695"/>
    </source>
</evidence>
<protein>
    <recommendedName>
        <fullName evidence="5">3-deoxy-manno-octulosonate cytidylyltransferase</fullName>
        <ecNumber evidence="5">2.7.7.38</ecNumber>
    </recommendedName>
    <alternativeName>
        <fullName evidence="5">CMP-2-keto-3-deoxyoctulosonic acid synthase</fullName>
        <shortName evidence="5">CKS</shortName>
        <shortName evidence="5">CMP-KDO synthase</shortName>
    </alternativeName>
</protein>
<comment type="similarity">
    <text evidence="5">Belongs to the KdsB family.</text>
</comment>